<dbReference type="Proteomes" id="UP001597040">
    <property type="component" value="Unassembled WGS sequence"/>
</dbReference>
<evidence type="ECO:0000313" key="2">
    <source>
        <dbReference type="Proteomes" id="UP001597040"/>
    </source>
</evidence>
<reference evidence="2" key="1">
    <citation type="journal article" date="2019" name="Int. J. Syst. Evol. Microbiol.">
        <title>The Global Catalogue of Microorganisms (GCM) 10K type strain sequencing project: providing services to taxonomists for standard genome sequencing and annotation.</title>
        <authorList>
            <consortium name="The Broad Institute Genomics Platform"/>
            <consortium name="The Broad Institute Genome Sequencing Center for Infectious Disease"/>
            <person name="Wu L."/>
            <person name="Ma J."/>
        </authorList>
    </citation>
    <scope>NUCLEOTIDE SEQUENCE [LARGE SCALE GENOMIC DNA]</scope>
    <source>
        <strain evidence="2">CCUG 56754</strain>
    </source>
</reference>
<dbReference type="SUPFAM" id="SSF53795">
    <property type="entry name" value="PEP carboxykinase-like"/>
    <property type="match status" value="1"/>
</dbReference>
<sequence>MIYTIKKFTYSAFGLSIFSEFLLPELPEIDMEEHLSNITVNKVDLTEIWSELYIPNRYFIVEEDFIMFQVPDTAIYLIKNGREIFVSPIDNSQEDQIRLYILGTCMGALLIQRNILPLHGSAIAIDDKAYAIVGDSGAGKSTLASAFLKKGYQLLSDDVIPVTLSEENMPMITPAYPQQKLWLESLNEFGMESTDLRPIIDRENKFAIPVAEQFAEKPMPLAGVIELIKTDSDEIEVNPIQNLERLHTLFQHTYRNFLINRSGKMDWHFNTSVAIVNKIDFYRLERPTSHFTAHKLVDVILSKVKKGEKIR</sequence>
<evidence type="ECO:0000313" key="1">
    <source>
        <dbReference type="EMBL" id="MFD1040636.1"/>
    </source>
</evidence>
<protein>
    <submittedName>
        <fullName evidence="1">Aldolase</fullName>
    </submittedName>
</protein>
<proteinExistence type="predicted"/>
<dbReference type="InterPro" id="IPR027417">
    <property type="entry name" value="P-loop_NTPase"/>
</dbReference>
<organism evidence="1 2">
    <name type="scientific">Virgibacillus byunsanensis</name>
    <dbReference type="NCBI Taxonomy" id="570945"/>
    <lineage>
        <taxon>Bacteria</taxon>
        <taxon>Bacillati</taxon>
        <taxon>Bacillota</taxon>
        <taxon>Bacilli</taxon>
        <taxon>Bacillales</taxon>
        <taxon>Bacillaceae</taxon>
        <taxon>Virgibacillus</taxon>
    </lineage>
</organism>
<dbReference type="EMBL" id="JBHTKJ010000074">
    <property type="protein sequence ID" value="MFD1040636.1"/>
    <property type="molecule type" value="Genomic_DNA"/>
</dbReference>
<name>A0ABW3LQG6_9BACI</name>
<keyword evidence="2" id="KW-1185">Reference proteome</keyword>
<gene>
    <name evidence="1" type="ORF">ACFQ3N_19940</name>
</gene>
<dbReference type="RefSeq" id="WP_390364910.1">
    <property type="nucleotide sequence ID" value="NZ_JBHTKJ010000074.1"/>
</dbReference>
<dbReference type="Gene3D" id="3.40.50.300">
    <property type="entry name" value="P-loop containing nucleotide triphosphate hydrolases"/>
    <property type="match status" value="1"/>
</dbReference>
<comment type="caution">
    <text evidence="1">The sequence shown here is derived from an EMBL/GenBank/DDBJ whole genome shotgun (WGS) entry which is preliminary data.</text>
</comment>
<accession>A0ABW3LQG6</accession>